<protein>
    <submittedName>
        <fullName evidence="1">Uncharacterized protein</fullName>
    </submittedName>
</protein>
<comment type="caution">
    <text evidence="1">The sequence shown here is derived from an EMBL/GenBank/DDBJ whole genome shotgun (WGS) entry which is preliminary data.</text>
</comment>
<organism evidence="1">
    <name type="scientific">Nocardia globerula</name>
    <dbReference type="NCBI Taxonomy" id="1818"/>
    <lineage>
        <taxon>Bacteria</taxon>
        <taxon>Bacillati</taxon>
        <taxon>Actinomycetota</taxon>
        <taxon>Actinomycetes</taxon>
        <taxon>Mycobacteriales</taxon>
        <taxon>Nocardiaceae</taxon>
        <taxon>Nocardia</taxon>
    </lineage>
</organism>
<name>A0A652YW62_NOCGL</name>
<sequence>MDTSSLMGALGSIDAALLLPVLESMKGIVGGIFATVSAAINLGVTGSAGSSGLIQSGLGSIAGT</sequence>
<proteinExistence type="predicted"/>
<dbReference type="AlphaFoldDB" id="A0A652YW62"/>
<accession>A0A652YW62</accession>
<gene>
    <name evidence="1" type="ORF">FNL38_101273</name>
</gene>
<reference evidence="1" key="1">
    <citation type="submission" date="2019-07" db="EMBL/GenBank/DDBJ databases">
        <title>Genomic Encyclopedia of Type Strains, Phase IV (KMG-IV): sequencing the most valuable type-strain genomes for metagenomic binning, comparative biology and taxonomic classification.</title>
        <authorList>
            <person name="Goeker M."/>
        </authorList>
    </citation>
    <scope>NUCLEOTIDE SEQUENCE</scope>
    <source>
        <strain evidence="1">DSM 44596</strain>
    </source>
</reference>
<dbReference type="EMBL" id="VNIQ01000001">
    <property type="protein sequence ID" value="TYQ07906.1"/>
    <property type="molecule type" value="Genomic_DNA"/>
</dbReference>
<evidence type="ECO:0000313" key="1">
    <source>
        <dbReference type="EMBL" id="TYQ07906.1"/>
    </source>
</evidence>